<gene>
    <name evidence="2" type="ORF">CJ030_MR6G015592</name>
</gene>
<dbReference type="PANTHER" id="PTHR33264">
    <property type="entry name" value="EXPRESSED PROTEIN"/>
    <property type="match status" value="1"/>
</dbReference>
<accession>A0A6A1VAH5</accession>
<dbReference type="Proteomes" id="UP000516437">
    <property type="component" value="Chromosome 6"/>
</dbReference>
<dbReference type="EMBL" id="RXIC02000024">
    <property type="protein sequence ID" value="KAB1209166.1"/>
    <property type="molecule type" value="Genomic_DNA"/>
</dbReference>
<keyword evidence="3" id="KW-1185">Reference proteome</keyword>
<sequence>MEENPPRVSRKKETRGPLKDGPTRKSRYTLDDSGDQIECSGKHCRACTAGLVADCVALCCCPFAVVEFLVLALVKVPWKVGRRCLGLGRKKGQRLEKRRKCKRSDSDCVVLERDGNMGKTRVVEGMTEIASGFGEEERTGSGSARFEAERVWLELYQVGHLGFGRVSFTGIQSLGKGN</sequence>
<evidence type="ECO:0000313" key="3">
    <source>
        <dbReference type="Proteomes" id="UP000516437"/>
    </source>
</evidence>
<name>A0A6A1VAH5_9ROSI</name>
<comment type="caution">
    <text evidence="2">The sequence shown here is derived from an EMBL/GenBank/DDBJ whole genome shotgun (WGS) entry which is preliminary data.</text>
</comment>
<dbReference type="PANTHER" id="PTHR33264:SF6">
    <property type="entry name" value="OS01G0638800 PROTEIN"/>
    <property type="match status" value="1"/>
</dbReference>
<evidence type="ECO:0000256" key="1">
    <source>
        <dbReference type="SAM" id="MobiDB-lite"/>
    </source>
</evidence>
<dbReference type="OrthoDB" id="689054at2759"/>
<evidence type="ECO:0000313" key="2">
    <source>
        <dbReference type="EMBL" id="KAB1209166.1"/>
    </source>
</evidence>
<proteinExistence type="predicted"/>
<dbReference type="AlphaFoldDB" id="A0A6A1VAH5"/>
<reference evidence="2 3" key="1">
    <citation type="journal article" date="2019" name="Plant Biotechnol. J.">
        <title>The red bayberry genome and genetic basis of sex determination.</title>
        <authorList>
            <person name="Jia H.M."/>
            <person name="Jia H.J."/>
            <person name="Cai Q.L."/>
            <person name="Wang Y."/>
            <person name="Zhao H.B."/>
            <person name="Yang W.F."/>
            <person name="Wang G.Y."/>
            <person name="Li Y.H."/>
            <person name="Zhan D.L."/>
            <person name="Shen Y.T."/>
            <person name="Niu Q.F."/>
            <person name="Chang L."/>
            <person name="Qiu J."/>
            <person name="Zhao L."/>
            <person name="Xie H.B."/>
            <person name="Fu W.Y."/>
            <person name="Jin J."/>
            <person name="Li X.W."/>
            <person name="Jiao Y."/>
            <person name="Zhou C.C."/>
            <person name="Tu T."/>
            <person name="Chai C.Y."/>
            <person name="Gao J.L."/>
            <person name="Fan L.J."/>
            <person name="van de Weg E."/>
            <person name="Wang J.Y."/>
            <person name="Gao Z.S."/>
        </authorList>
    </citation>
    <scope>NUCLEOTIDE SEQUENCE [LARGE SCALE GENOMIC DNA]</scope>
    <source>
        <tissue evidence="2">Leaves</tissue>
    </source>
</reference>
<protein>
    <submittedName>
        <fullName evidence="2">Uncharacterized protein</fullName>
    </submittedName>
</protein>
<feature type="region of interest" description="Disordered" evidence="1">
    <location>
        <begin position="1"/>
        <end position="27"/>
    </location>
</feature>
<organism evidence="2 3">
    <name type="scientific">Morella rubra</name>
    <name type="common">Chinese bayberry</name>
    <dbReference type="NCBI Taxonomy" id="262757"/>
    <lineage>
        <taxon>Eukaryota</taxon>
        <taxon>Viridiplantae</taxon>
        <taxon>Streptophyta</taxon>
        <taxon>Embryophyta</taxon>
        <taxon>Tracheophyta</taxon>
        <taxon>Spermatophyta</taxon>
        <taxon>Magnoliopsida</taxon>
        <taxon>eudicotyledons</taxon>
        <taxon>Gunneridae</taxon>
        <taxon>Pentapetalae</taxon>
        <taxon>rosids</taxon>
        <taxon>fabids</taxon>
        <taxon>Fagales</taxon>
        <taxon>Myricaceae</taxon>
        <taxon>Morella</taxon>
    </lineage>
</organism>
<feature type="compositionally biased region" description="Basic and acidic residues" evidence="1">
    <location>
        <begin position="14"/>
        <end position="23"/>
    </location>
</feature>